<feature type="domain" description="SKP1 component POZ" evidence="5">
    <location>
        <begin position="1"/>
        <end position="58"/>
    </location>
</feature>
<accession>A0ABD3TGA5</accession>
<keyword evidence="3 4" id="KW-0833">Ubl conjugation pathway</keyword>
<dbReference type="SUPFAM" id="SSF81382">
    <property type="entry name" value="Skp1 dimerisation domain-like"/>
    <property type="match status" value="1"/>
</dbReference>
<reference evidence="6 7" key="1">
    <citation type="submission" date="2024-12" db="EMBL/GenBank/DDBJ databases">
        <title>The unique morphological basis and parallel evolutionary history of personate flowers in Penstemon.</title>
        <authorList>
            <person name="Depatie T.H."/>
            <person name="Wessinger C.A."/>
        </authorList>
    </citation>
    <scope>NUCLEOTIDE SEQUENCE [LARGE SCALE GENOMIC DNA]</scope>
    <source>
        <strain evidence="6">WTNN_2</strain>
        <tissue evidence="6">Leaf</tissue>
    </source>
</reference>
<proteinExistence type="inferred from homology"/>
<evidence type="ECO:0000313" key="7">
    <source>
        <dbReference type="Proteomes" id="UP001634393"/>
    </source>
</evidence>
<dbReference type="Proteomes" id="UP001634393">
    <property type="component" value="Unassembled WGS sequence"/>
</dbReference>
<dbReference type="PIRSF" id="PIRSF028729">
    <property type="entry name" value="E3_ubiquit_lig_SCF_Skp"/>
    <property type="match status" value="1"/>
</dbReference>
<comment type="caution">
    <text evidence="6">The sequence shown here is derived from an EMBL/GenBank/DDBJ whole genome shotgun (WGS) entry which is preliminary data.</text>
</comment>
<organism evidence="6 7">
    <name type="scientific">Penstemon smallii</name>
    <dbReference type="NCBI Taxonomy" id="265156"/>
    <lineage>
        <taxon>Eukaryota</taxon>
        <taxon>Viridiplantae</taxon>
        <taxon>Streptophyta</taxon>
        <taxon>Embryophyta</taxon>
        <taxon>Tracheophyta</taxon>
        <taxon>Spermatophyta</taxon>
        <taxon>Magnoliopsida</taxon>
        <taxon>eudicotyledons</taxon>
        <taxon>Gunneridae</taxon>
        <taxon>Pentapetalae</taxon>
        <taxon>asterids</taxon>
        <taxon>lamiids</taxon>
        <taxon>Lamiales</taxon>
        <taxon>Plantaginaceae</taxon>
        <taxon>Cheloneae</taxon>
        <taxon>Penstemon</taxon>
    </lineage>
</organism>
<comment type="function">
    <text evidence="4">Involved in ubiquitination and subsequent proteasomal degradation of target proteins. Together with CUL1, RBX1 and a F-box protein, it forms a SCF E3 ubiquitin ligase complex. The functional specificity of this complex depends on the type of F-box protein. In the SCF complex, it serves as an adapter that links the F-box protein to CUL1.</text>
</comment>
<dbReference type="GO" id="GO:0016567">
    <property type="term" value="P:protein ubiquitination"/>
    <property type="evidence" value="ECO:0007669"/>
    <property type="project" value="UniProtKB-UniRule"/>
</dbReference>
<sequence>MKSNDDRKYFVKKSVIVKFVTIKNLIDDGCADDGGIIPLHNVNETTLLFVIDYLNKHAESSYSEIKTFDEKFVEDLSHENVFNLIIVANYLDIKERFARFSIIVNDFTKEKKVAVRGENAWACEDINKDTRVSFS</sequence>
<evidence type="ECO:0000256" key="3">
    <source>
        <dbReference type="ARBA" id="ARBA00022786"/>
    </source>
</evidence>
<evidence type="ECO:0000256" key="4">
    <source>
        <dbReference type="PIRNR" id="PIRNR028729"/>
    </source>
</evidence>
<comment type="subunit">
    <text evidence="4">Part of a SCF (SKP1-cullin-F-box) protein ligase complex.</text>
</comment>
<dbReference type="InterPro" id="IPR016073">
    <property type="entry name" value="Skp1_comp_POZ"/>
</dbReference>
<dbReference type="Pfam" id="PF03931">
    <property type="entry name" value="Skp1_POZ"/>
    <property type="match status" value="1"/>
</dbReference>
<protein>
    <recommendedName>
        <fullName evidence="4">SKP1-like protein</fullName>
    </recommendedName>
</protein>
<keyword evidence="7" id="KW-1185">Reference proteome</keyword>
<evidence type="ECO:0000256" key="2">
    <source>
        <dbReference type="ARBA" id="ARBA00009993"/>
    </source>
</evidence>
<comment type="pathway">
    <text evidence="1 4">Protein modification; protein ubiquitination.</text>
</comment>
<evidence type="ECO:0000313" key="6">
    <source>
        <dbReference type="EMBL" id="KAL3835218.1"/>
    </source>
</evidence>
<dbReference type="InterPro" id="IPR011333">
    <property type="entry name" value="SKP1/BTB/POZ_sf"/>
</dbReference>
<dbReference type="InterPro" id="IPR001232">
    <property type="entry name" value="SKP1-like"/>
</dbReference>
<dbReference type="AlphaFoldDB" id="A0ABD3TGA5"/>
<dbReference type="GO" id="GO:0009867">
    <property type="term" value="P:jasmonic acid mediated signaling pathway"/>
    <property type="evidence" value="ECO:0007669"/>
    <property type="project" value="UniProtKB-ARBA"/>
</dbReference>
<evidence type="ECO:0000256" key="1">
    <source>
        <dbReference type="ARBA" id="ARBA00004906"/>
    </source>
</evidence>
<dbReference type="Gene3D" id="3.30.710.10">
    <property type="entry name" value="Potassium Channel Kv1.1, Chain A"/>
    <property type="match status" value="1"/>
</dbReference>
<dbReference type="PANTHER" id="PTHR11165">
    <property type="entry name" value="SKP1"/>
    <property type="match status" value="1"/>
</dbReference>
<dbReference type="SUPFAM" id="SSF54695">
    <property type="entry name" value="POZ domain"/>
    <property type="match status" value="1"/>
</dbReference>
<dbReference type="SMART" id="SM00512">
    <property type="entry name" value="Skp1"/>
    <property type="match status" value="1"/>
</dbReference>
<gene>
    <name evidence="6" type="ORF">ACJIZ3_009954</name>
</gene>
<comment type="similarity">
    <text evidence="2 4">Belongs to the SKP1 family.</text>
</comment>
<name>A0ABD3TGA5_9LAMI</name>
<evidence type="ECO:0000259" key="5">
    <source>
        <dbReference type="Pfam" id="PF03931"/>
    </source>
</evidence>
<dbReference type="InterPro" id="IPR036296">
    <property type="entry name" value="SKP1-like_dim_sf"/>
</dbReference>
<dbReference type="InterPro" id="IPR016897">
    <property type="entry name" value="SKP1"/>
</dbReference>
<dbReference type="EMBL" id="JBJXBP010000004">
    <property type="protein sequence ID" value="KAL3835218.1"/>
    <property type="molecule type" value="Genomic_DNA"/>
</dbReference>